<evidence type="ECO:0000313" key="1">
    <source>
        <dbReference type="EMBL" id="KAJ0216143.1"/>
    </source>
</evidence>
<proteinExistence type="predicted"/>
<dbReference type="Proteomes" id="UP000235145">
    <property type="component" value="Unassembled WGS sequence"/>
</dbReference>
<name>A0A9R1W573_LACSA</name>
<organism evidence="1 2">
    <name type="scientific">Lactuca sativa</name>
    <name type="common">Garden lettuce</name>
    <dbReference type="NCBI Taxonomy" id="4236"/>
    <lineage>
        <taxon>Eukaryota</taxon>
        <taxon>Viridiplantae</taxon>
        <taxon>Streptophyta</taxon>
        <taxon>Embryophyta</taxon>
        <taxon>Tracheophyta</taxon>
        <taxon>Spermatophyta</taxon>
        <taxon>Magnoliopsida</taxon>
        <taxon>eudicotyledons</taxon>
        <taxon>Gunneridae</taxon>
        <taxon>Pentapetalae</taxon>
        <taxon>asterids</taxon>
        <taxon>campanulids</taxon>
        <taxon>Asterales</taxon>
        <taxon>Asteraceae</taxon>
        <taxon>Cichorioideae</taxon>
        <taxon>Cichorieae</taxon>
        <taxon>Lactucinae</taxon>
        <taxon>Lactuca</taxon>
    </lineage>
</organism>
<dbReference type="EMBL" id="NBSK02000003">
    <property type="protein sequence ID" value="KAJ0216143.1"/>
    <property type="molecule type" value="Genomic_DNA"/>
</dbReference>
<accession>A0A9R1W573</accession>
<reference evidence="1 2" key="1">
    <citation type="journal article" date="2017" name="Nat. Commun.">
        <title>Genome assembly with in vitro proximity ligation data and whole-genome triplication in lettuce.</title>
        <authorList>
            <person name="Reyes-Chin-Wo S."/>
            <person name="Wang Z."/>
            <person name="Yang X."/>
            <person name="Kozik A."/>
            <person name="Arikit S."/>
            <person name="Song C."/>
            <person name="Xia L."/>
            <person name="Froenicke L."/>
            <person name="Lavelle D.O."/>
            <person name="Truco M.J."/>
            <person name="Xia R."/>
            <person name="Zhu S."/>
            <person name="Xu C."/>
            <person name="Xu H."/>
            <person name="Xu X."/>
            <person name="Cox K."/>
            <person name="Korf I."/>
            <person name="Meyers B.C."/>
            <person name="Michelmore R.W."/>
        </authorList>
    </citation>
    <scope>NUCLEOTIDE SEQUENCE [LARGE SCALE GENOMIC DNA]</scope>
    <source>
        <strain evidence="2">cv. Salinas</strain>
        <tissue evidence="1">Seedlings</tissue>
    </source>
</reference>
<dbReference type="AlphaFoldDB" id="A0A9R1W573"/>
<sequence length="110" mass="13231">MDIVTTSVIKDAMLRTGCKRVYQLPLHYSRLFHPHFLTPFTKRRSRDEDGGCDHFKWVYEEEEFRAFKKQLNLQHRDTESVTLLRLIVGLLVSILFEDFNFYDFYVKLPL</sequence>
<evidence type="ECO:0000313" key="2">
    <source>
        <dbReference type="Proteomes" id="UP000235145"/>
    </source>
</evidence>
<keyword evidence="2" id="KW-1185">Reference proteome</keyword>
<protein>
    <submittedName>
        <fullName evidence="1">Uncharacterized protein</fullName>
    </submittedName>
</protein>
<comment type="caution">
    <text evidence="1">The sequence shown here is derived from an EMBL/GenBank/DDBJ whole genome shotgun (WGS) entry which is preliminary data.</text>
</comment>
<gene>
    <name evidence="1" type="ORF">LSAT_V11C300101920</name>
</gene>